<name>A0A250KYD1_9GAMM</name>
<dbReference type="GO" id="GO:0046914">
    <property type="term" value="F:transition metal ion binding"/>
    <property type="evidence" value="ECO:0007669"/>
    <property type="project" value="TreeGrafter"/>
</dbReference>
<dbReference type="FunFam" id="2.40.30.170:FF:000010">
    <property type="entry name" value="Efflux RND transporter periplasmic adaptor subunit"/>
    <property type="match status" value="1"/>
</dbReference>
<evidence type="ECO:0000259" key="3">
    <source>
        <dbReference type="Pfam" id="PF25893"/>
    </source>
</evidence>
<dbReference type="Pfam" id="PF25975">
    <property type="entry name" value="CzcB_C"/>
    <property type="match status" value="1"/>
</dbReference>
<dbReference type="PANTHER" id="PTHR30097">
    <property type="entry name" value="CATION EFFLUX SYSTEM PROTEIN CUSB"/>
    <property type="match status" value="1"/>
</dbReference>
<comment type="similarity">
    <text evidence="1">Belongs to the membrane fusion protein (MFP) (TC 8.A.1) family.</text>
</comment>
<feature type="domain" description="CzcB-like C-terminal circularly permuted SH3-like" evidence="6">
    <location>
        <begin position="294"/>
        <end position="341"/>
    </location>
</feature>
<dbReference type="Pfam" id="PF25973">
    <property type="entry name" value="BSH_CzcB"/>
    <property type="match status" value="1"/>
</dbReference>
<reference evidence="7 8" key="1">
    <citation type="submission" date="2016-12" db="EMBL/GenBank/DDBJ databases">
        <title>Genome sequencing of Methylocaldum marinum.</title>
        <authorList>
            <person name="Takeuchi M."/>
            <person name="Kamagata Y."/>
            <person name="Hiraoka S."/>
            <person name="Oshima K."/>
            <person name="Hattori M."/>
            <person name="Iwasaki W."/>
        </authorList>
    </citation>
    <scope>NUCLEOTIDE SEQUENCE [LARGE SCALE GENOMIC DNA]</scope>
    <source>
        <strain evidence="7 8">S8</strain>
    </source>
</reference>
<dbReference type="InterPro" id="IPR058647">
    <property type="entry name" value="BSH_CzcB-like"/>
</dbReference>
<sequence length="353" mass="38819">MTLNLPGQIAINADRLAHVVPRVAGVVAEVRKTLGDSVEAGEVMAVIDSRELAESRAAYLAACKQAELASATFRRKEILWKEEIIPKQVYQEAKLALAVARVEEHTVEQKLLAMGISLQQLHVLRREPLESLHPHEELSRYEIAAPFAGTILERHITLGEAVQPDAPIFLLGDLSTVWVDLNVYPKDLPRVRSGQTVTIGIGDEGPDTRGKIIHVQPLINEETRRTFARAEIDNRDGRWQPGLFVTGRLETGSVEVPVRVARTALQSIKSHEFAGTGFEPAHAGPGQTVKGLLQTVVFVREDEGFEPRPVVIGRGDDRYVEVVGGLEPGELYAETGSFILKAELEKGEATHEH</sequence>
<dbReference type="AlphaFoldDB" id="A0A250KYD1"/>
<dbReference type="SUPFAM" id="SSF111369">
    <property type="entry name" value="HlyD-like secretion proteins"/>
    <property type="match status" value="1"/>
</dbReference>
<dbReference type="GO" id="GO:0030288">
    <property type="term" value="C:outer membrane-bounded periplasmic space"/>
    <property type="evidence" value="ECO:0007669"/>
    <property type="project" value="TreeGrafter"/>
</dbReference>
<proteinExistence type="inferred from homology"/>
<dbReference type="KEGG" id="mmai:sS8_4770"/>
<evidence type="ECO:0000313" key="7">
    <source>
        <dbReference type="EMBL" id="BBA36693.1"/>
    </source>
</evidence>
<evidence type="ECO:0000313" key="8">
    <source>
        <dbReference type="Proteomes" id="UP000266313"/>
    </source>
</evidence>
<evidence type="ECO:0000259" key="5">
    <source>
        <dbReference type="Pfam" id="PF25973"/>
    </source>
</evidence>
<evidence type="ECO:0000256" key="1">
    <source>
        <dbReference type="ARBA" id="ARBA00009477"/>
    </source>
</evidence>
<dbReference type="Pfam" id="PF25893">
    <property type="entry name" value="HH_CzcB"/>
    <property type="match status" value="1"/>
</dbReference>
<dbReference type="Pfam" id="PF25954">
    <property type="entry name" value="Beta-barrel_RND_2"/>
    <property type="match status" value="1"/>
</dbReference>
<dbReference type="InterPro" id="IPR058792">
    <property type="entry name" value="Beta-barrel_RND_2"/>
</dbReference>
<evidence type="ECO:0000256" key="2">
    <source>
        <dbReference type="ARBA" id="ARBA00022448"/>
    </source>
</evidence>
<keyword evidence="8" id="KW-1185">Reference proteome</keyword>
<gene>
    <name evidence="7" type="ORF">sS8_4770</name>
</gene>
<keyword evidence="2" id="KW-0813">Transport</keyword>
<dbReference type="Gene3D" id="2.40.50.100">
    <property type="match status" value="1"/>
</dbReference>
<dbReference type="Gene3D" id="2.40.30.170">
    <property type="match status" value="1"/>
</dbReference>
<dbReference type="Gene3D" id="2.40.420.20">
    <property type="match status" value="1"/>
</dbReference>
<dbReference type="InterPro" id="IPR058649">
    <property type="entry name" value="CzcB_C"/>
</dbReference>
<feature type="domain" description="CzcB-like barrel-sandwich hybrid" evidence="5">
    <location>
        <begin position="15"/>
        <end position="173"/>
    </location>
</feature>
<protein>
    <submittedName>
        <fullName evidence="7">Uncharacterized protein</fullName>
    </submittedName>
</protein>
<dbReference type="GO" id="GO:0015679">
    <property type="term" value="P:plasma membrane copper ion transport"/>
    <property type="evidence" value="ECO:0007669"/>
    <property type="project" value="TreeGrafter"/>
</dbReference>
<dbReference type="EMBL" id="AP017928">
    <property type="protein sequence ID" value="BBA36693.1"/>
    <property type="molecule type" value="Genomic_DNA"/>
</dbReference>
<feature type="domain" description="CusB-like beta-barrel" evidence="4">
    <location>
        <begin position="176"/>
        <end position="251"/>
    </location>
</feature>
<evidence type="ECO:0000259" key="6">
    <source>
        <dbReference type="Pfam" id="PF25975"/>
    </source>
</evidence>
<accession>A0A250KYD1</accession>
<feature type="domain" description="CzcB-like alpha-helical hairpin" evidence="3">
    <location>
        <begin position="55"/>
        <end position="113"/>
    </location>
</feature>
<dbReference type="InterPro" id="IPR051909">
    <property type="entry name" value="MFP_Cation_Efflux"/>
</dbReference>
<evidence type="ECO:0000259" key="4">
    <source>
        <dbReference type="Pfam" id="PF25954"/>
    </source>
</evidence>
<dbReference type="GO" id="GO:0060003">
    <property type="term" value="P:copper ion export"/>
    <property type="evidence" value="ECO:0007669"/>
    <property type="project" value="TreeGrafter"/>
</dbReference>
<dbReference type="Proteomes" id="UP000266313">
    <property type="component" value="Chromosome"/>
</dbReference>
<organism evidence="7 8">
    <name type="scientific">Methylocaldum marinum</name>
    <dbReference type="NCBI Taxonomy" id="1432792"/>
    <lineage>
        <taxon>Bacteria</taxon>
        <taxon>Pseudomonadati</taxon>
        <taxon>Pseudomonadota</taxon>
        <taxon>Gammaproteobacteria</taxon>
        <taxon>Methylococcales</taxon>
        <taxon>Methylococcaceae</taxon>
        <taxon>Methylocaldum</taxon>
    </lineage>
</organism>
<dbReference type="PANTHER" id="PTHR30097:SF4">
    <property type="entry name" value="SLR6042 PROTEIN"/>
    <property type="match status" value="1"/>
</dbReference>
<dbReference type="InterPro" id="IPR058648">
    <property type="entry name" value="HH_CzcB-like"/>
</dbReference>